<dbReference type="Proteomes" id="UP000077154">
    <property type="component" value="Unassembled WGS sequence"/>
</dbReference>
<accession>A0A176ZZW0</accession>
<dbReference type="RefSeq" id="XP_024319875.1">
    <property type="nucleotide sequence ID" value="XM_024472625.1"/>
</dbReference>
<dbReference type="EMBL" id="KV441419">
    <property type="protein sequence ID" value="OAF54571.1"/>
    <property type="molecule type" value="Genomic_DNA"/>
</dbReference>
<protein>
    <recommendedName>
        <fullName evidence="2">HTH CENPB-type domain-containing protein</fullName>
    </recommendedName>
</protein>
<dbReference type="AlphaFoldDB" id="A0A176ZZW0"/>
<gene>
    <name evidence="1" type="ORF">VC83_09180</name>
</gene>
<sequence>MITDTTMVRRRSPKAQEVDIRVAEAVLGVQSGKYNSSYAAAKALGLCKNTVANRVQGMPSRTEARQKQQLLPKNQEATLLKWIKVLTKGGYAPSHHILREVADEVHLNHCRVFEHHKHSDAFRRSQNSDAFRRSQTL</sequence>
<name>A0A176ZZW0_9PEZI</name>
<evidence type="ECO:0000313" key="1">
    <source>
        <dbReference type="EMBL" id="OAF54571.1"/>
    </source>
</evidence>
<reference evidence="1" key="1">
    <citation type="submission" date="2016-03" db="EMBL/GenBank/DDBJ databases">
        <title>Updated assembly of Pseudogymnoascus destructans, the fungus causing white-nose syndrome of bats.</title>
        <authorList>
            <person name="Palmer J.M."/>
            <person name="Drees K.P."/>
            <person name="Foster J.T."/>
            <person name="Lindner D.L."/>
        </authorList>
    </citation>
    <scope>NUCLEOTIDE SEQUENCE [LARGE SCALE GENOMIC DNA]</scope>
    <source>
        <strain evidence="1">20631-21</strain>
    </source>
</reference>
<organism evidence="1">
    <name type="scientific">Pseudogymnoascus destructans</name>
    <dbReference type="NCBI Taxonomy" id="655981"/>
    <lineage>
        <taxon>Eukaryota</taxon>
        <taxon>Fungi</taxon>
        <taxon>Dikarya</taxon>
        <taxon>Ascomycota</taxon>
        <taxon>Pezizomycotina</taxon>
        <taxon>Leotiomycetes</taxon>
        <taxon>Thelebolales</taxon>
        <taxon>Thelebolaceae</taxon>
        <taxon>Pseudogymnoascus</taxon>
    </lineage>
</organism>
<evidence type="ECO:0008006" key="2">
    <source>
        <dbReference type="Google" id="ProtNLM"/>
    </source>
</evidence>
<dbReference type="GeneID" id="36292217"/>
<dbReference type="OrthoDB" id="3439594at2759"/>
<proteinExistence type="predicted"/>